<dbReference type="RefSeq" id="WP_052501064.1">
    <property type="nucleotide sequence ID" value="NZ_FZPF01000013.1"/>
</dbReference>
<proteinExistence type="predicted"/>
<keyword evidence="3" id="KW-1185">Reference proteome</keyword>
<comment type="caution">
    <text evidence="2">The sequence shown here is derived from an EMBL/GenBank/DDBJ whole genome shotgun (WGS) entry which is preliminary data.</text>
</comment>
<dbReference type="InterPro" id="IPR009506">
    <property type="entry name" value="YjiS-like"/>
</dbReference>
<accession>A0A0D1CIV9</accession>
<dbReference type="EMBL" id="JYFE01000068">
    <property type="protein sequence ID" value="KIT14657.1"/>
    <property type="molecule type" value="Genomic_DNA"/>
</dbReference>
<sequence>MAAPAFEHPALNAHALPTASPVTQALLSAAVTLAKWETRARTRAALRELPAERLPDIGLTTAEALHEGAKPFWRA</sequence>
<gene>
    <name evidence="2" type="ORF">jaqu_35990</name>
</gene>
<dbReference type="STRING" id="935700.jaqu_35990"/>
<evidence type="ECO:0000313" key="2">
    <source>
        <dbReference type="EMBL" id="KIT14657.1"/>
    </source>
</evidence>
<dbReference type="AlphaFoldDB" id="A0A0D1CIV9"/>
<dbReference type="PATRIC" id="fig|935700.4.peg.3710"/>
<evidence type="ECO:0000259" key="1">
    <source>
        <dbReference type="Pfam" id="PF06568"/>
    </source>
</evidence>
<dbReference type="Pfam" id="PF06568">
    <property type="entry name" value="YjiS-like"/>
    <property type="match status" value="1"/>
</dbReference>
<name>A0A0D1CIV9_9RHOB</name>
<reference evidence="2 3" key="1">
    <citation type="submission" date="2015-02" db="EMBL/GenBank/DDBJ databases">
        <title>Genome Sequence of Jannaschia aquimarina DSM28248, a member of the Roseobacter clade.</title>
        <authorList>
            <person name="Voget S."/>
            <person name="Daniel R."/>
        </authorList>
    </citation>
    <scope>NUCLEOTIDE SEQUENCE [LARGE SCALE GENOMIC DNA]</scope>
    <source>
        <strain evidence="2 3">GSW-M26</strain>
    </source>
</reference>
<feature type="domain" description="YjiS-like" evidence="1">
    <location>
        <begin position="32"/>
        <end position="64"/>
    </location>
</feature>
<dbReference type="Proteomes" id="UP000032232">
    <property type="component" value="Unassembled WGS sequence"/>
</dbReference>
<dbReference type="OrthoDB" id="7659219at2"/>
<organism evidence="2 3">
    <name type="scientific">Jannaschia aquimarina</name>
    <dbReference type="NCBI Taxonomy" id="935700"/>
    <lineage>
        <taxon>Bacteria</taxon>
        <taxon>Pseudomonadati</taxon>
        <taxon>Pseudomonadota</taxon>
        <taxon>Alphaproteobacteria</taxon>
        <taxon>Rhodobacterales</taxon>
        <taxon>Roseobacteraceae</taxon>
        <taxon>Jannaschia</taxon>
    </lineage>
</organism>
<evidence type="ECO:0000313" key="3">
    <source>
        <dbReference type="Proteomes" id="UP000032232"/>
    </source>
</evidence>
<protein>
    <recommendedName>
        <fullName evidence="1">YjiS-like domain-containing protein</fullName>
    </recommendedName>
</protein>